<proteinExistence type="predicted"/>
<protein>
    <submittedName>
        <fullName evidence="2">Uncharacterized protein</fullName>
    </submittedName>
</protein>
<dbReference type="EMBL" id="BSYO01000008">
    <property type="protein sequence ID" value="GMH09021.1"/>
    <property type="molecule type" value="Genomic_DNA"/>
</dbReference>
<reference evidence="2" key="1">
    <citation type="submission" date="2023-05" db="EMBL/GenBank/DDBJ databases">
        <title>Nepenthes gracilis genome sequencing.</title>
        <authorList>
            <person name="Fukushima K."/>
        </authorList>
    </citation>
    <scope>NUCLEOTIDE SEQUENCE</scope>
    <source>
        <strain evidence="2">SING2019-196</strain>
    </source>
</reference>
<sequence length="73" mass="8220">MSGYILMELMLIMVMVLIPLFDRPKKGSCLTHTLSLSGDECVDLVDEYDGSIDDIVCLRRTEVWNAGYSFLVS</sequence>
<evidence type="ECO:0000256" key="1">
    <source>
        <dbReference type="SAM" id="Phobius"/>
    </source>
</evidence>
<keyword evidence="1" id="KW-0472">Membrane</keyword>
<gene>
    <name evidence="2" type="ORF">Nepgr_010861</name>
</gene>
<evidence type="ECO:0000313" key="2">
    <source>
        <dbReference type="EMBL" id="GMH09021.1"/>
    </source>
</evidence>
<feature type="transmembrane region" description="Helical" evidence="1">
    <location>
        <begin position="6"/>
        <end position="22"/>
    </location>
</feature>
<dbReference type="Proteomes" id="UP001279734">
    <property type="component" value="Unassembled WGS sequence"/>
</dbReference>
<accession>A0AAD3SDZ7</accession>
<keyword evidence="1" id="KW-0812">Transmembrane</keyword>
<name>A0AAD3SDZ7_NEPGR</name>
<dbReference type="AlphaFoldDB" id="A0AAD3SDZ7"/>
<organism evidence="2 3">
    <name type="scientific">Nepenthes gracilis</name>
    <name type="common">Slender pitcher plant</name>
    <dbReference type="NCBI Taxonomy" id="150966"/>
    <lineage>
        <taxon>Eukaryota</taxon>
        <taxon>Viridiplantae</taxon>
        <taxon>Streptophyta</taxon>
        <taxon>Embryophyta</taxon>
        <taxon>Tracheophyta</taxon>
        <taxon>Spermatophyta</taxon>
        <taxon>Magnoliopsida</taxon>
        <taxon>eudicotyledons</taxon>
        <taxon>Gunneridae</taxon>
        <taxon>Pentapetalae</taxon>
        <taxon>Caryophyllales</taxon>
        <taxon>Nepenthaceae</taxon>
        <taxon>Nepenthes</taxon>
    </lineage>
</organism>
<keyword evidence="1" id="KW-1133">Transmembrane helix</keyword>
<evidence type="ECO:0000313" key="3">
    <source>
        <dbReference type="Proteomes" id="UP001279734"/>
    </source>
</evidence>
<comment type="caution">
    <text evidence="2">The sequence shown here is derived from an EMBL/GenBank/DDBJ whole genome shotgun (WGS) entry which is preliminary data.</text>
</comment>
<keyword evidence="3" id="KW-1185">Reference proteome</keyword>